<reference evidence="17" key="1">
    <citation type="journal article" date="2020" name="Stud. Mycol.">
        <title>101 Dothideomycetes genomes: a test case for predicting lifestyles and emergence of pathogens.</title>
        <authorList>
            <person name="Haridas S."/>
            <person name="Albert R."/>
            <person name="Binder M."/>
            <person name="Bloem J."/>
            <person name="Labutti K."/>
            <person name="Salamov A."/>
            <person name="Andreopoulos B."/>
            <person name="Baker S."/>
            <person name="Barry K."/>
            <person name="Bills G."/>
            <person name="Bluhm B."/>
            <person name="Cannon C."/>
            <person name="Castanera R."/>
            <person name="Culley D."/>
            <person name="Daum C."/>
            <person name="Ezra D."/>
            <person name="Gonzalez J."/>
            <person name="Henrissat B."/>
            <person name="Kuo A."/>
            <person name="Liang C."/>
            <person name="Lipzen A."/>
            <person name="Lutzoni F."/>
            <person name="Magnuson J."/>
            <person name="Mondo S."/>
            <person name="Nolan M."/>
            <person name="Ohm R."/>
            <person name="Pangilinan J."/>
            <person name="Park H.-J."/>
            <person name="Ramirez L."/>
            <person name="Alfaro M."/>
            <person name="Sun H."/>
            <person name="Tritt A."/>
            <person name="Yoshinaga Y."/>
            <person name="Zwiers L.-H."/>
            <person name="Turgeon B."/>
            <person name="Goodwin S."/>
            <person name="Spatafora J."/>
            <person name="Crous P."/>
            <person name="Grigoriev I."/>
        </authorList>
    </citation>
    <scope>NUCLEOTIDE SEQUENCE</scope>
    <source>
        <strain evidence="17">CBS 480.64</strain>
    </source>
</reference>
<keyword evidence="6" id="KW-0325">Glycoprotein</keyword>
<feature type="region of interest" description="Disordered" evidence="14">
    <location>
        <begin position="285"/>
        <end position="324"/>
    </location>
</feature>
<evidence type="ECO:0000259" key="16">
    <source>
        <dbReference type="PROSITE" id="PS52012"/>
    </source>
</evidence>
<dbReference type="InterPro" id="IPR051694">
    <property type="entry name" value="Immunoregulatory_rcpt-like"/>
</dbReference>
<feature type="compositionally biased region" description="Polar residues" evidence="14">
    <location>
        <begin position="518"/>
        <end position="534"/>
    </location>
</feature>
<dbReference type="Proteomes" id="UP000799421">
    <property type="component" value="Unassembled WGS sequence"/>
</dbReference>
<feature type="region of interest" description="Disordered" evidence="14">
    <location>
        <begin position="761"/>
        <end position="824"/>
    </location>
</feature>
<feature type="region of interest" description="Disordered" evidence="14">
    <location>
        <begin position="400"/>
        <end position="420"/>
    </location>
</feature>
<dbReference type="PANTHER" id="PTHR15549">
    <property type="entry name" value="PAIRED IMMUNOGLOBULIN-LIKE TYPE 2 RECEPTOR"/>
    <property type="match status" value="1"/>
</dbReference>
<dbReference type="GO" id="GO:0098552">
    <property type="term" value="C:side of membrane"/>
    <property type="evidence" value="ECO:0007669"/>
    <property type="project" value="UniProtKB-KW"/>
</dbReference>
<comment type="caution">
    <text evidence="13">Lacks conserved residue(s) required for the propagation of feature annotation.</text>
</comment>
<comment type="subcellular location">
    <subcellularLocation>
        <location evidence="2">Membrane</location>
        <topology evidence="2">Lipid-anchor</topology>
        <topology evidence="2">GPI-anchor</topology>
    </subcellularLocation>
    <subcellularLocation>
        <location evidence="1">Membrane</location>
        <topology evidence="1">Single-pass membrane protein</topology>
    </subcellularLocation>
    <subcellularLocation>
        <location evidence="3">Secreted</location>
    </subcellularLocation>
</comment>
<keyword evidence="6" id="KW-0336">GPI-anchor</keyword>
<dbReference type="GO" id="GO:0071944">
    <property type="term" value="C:cell periphery"/>
    <property type="evidence" value="ECO:0007669"/>
    <property type="project" value="UniProtKB-ARBA"/>
</dbReference>
<keyword evidence="8" id="KW-0732">Signal</keyword>
<feature type="transmembrane region" description="Helical" evidence="15">
    <location>
        <begin position="334"/>
        <end position="356"/>
    </location>
</feature>
<keyword evidence="10 15" id="KW-0472">Membrane</keyword>
<keyword evidence="5" id="KW-0964">Secreted</keyword>
<accession>A0A6A7BT35</accession>
<dbReference type="PANTHER" id="PTHR15549:SF30">
    <property type="entry name" value="MID2 DOMAIN-CONTAINING PROTEIN"/>
    <property type="match status" value="1"/>
</dbReference>
<evidence type="ECO:0000313" key="18">
    <source>
        <dbReference type="Proteomes" id="UP000799421"/>
    </source>
</evidence>
<keyword evidence="13" id="KW-0479">Metal-binding</keyword>
<feature type="region of interest" description="Disordered" evidence="14">
    <location>
        <begin position="518"/>
        <end position="539"/>
    </location>
</feature>
<name>A0A6A7BT35_9PEZI</name>
<evidence type="ECO:0000256" key="13">
    <source>
        <dbReference type="PROSITE-ProRule" id="PRU01356"/>
    </source>
</evidence>
<dbReference type="PROSITE" id="PS52012">
    <property type="entry name" value="CFEM"/>
    <property type="match status" value="1"/>
</dbReference>
<feature type="binding site" description="axial binding residue" evidence="13">
    <location>
        <position position="195"/>
    </location>
    <ligand>
        <name>heme</name>
        <dbReference type="ChEBI" id="CHEBI:30413"/>
    </ligand>
    <ligandPart>
        <name>Fe</name>
        <dbReference type="ChEBI" id="CHEBI:18248"/>
    </ligandPart>
</feature>
<dbReference type="EMBL" id="MU006010">
    <property type="protein sequence ID" value="KAF2858411.1"/>
    <property type="molecule type" value="Genomic_DNA"/>
</dbReference>
<evidence type="ECO:0000256" key="10">
    <source>
        <dbReference type="ARBA" id="ARBA00023136"/>
    </source>
</evidence>
<keyword evidence="13" id="KW-0349">Heme</keyword>
<evidence type="ECO:0000256" key="8">
    <source>
        <dbReference type="ARBA" id="ARBA00022729"/>
    </source>
</evidence>
<evidence type="ECO:0000256" key="7">
    <source>
        <dbReference type="ARBA" id="ARBA00022692"/>
    </source>
</evidence>
<keyword evidence="7 15" id="KW-0812">Transmembrane</keyword>
<proteinExistence type="inferred from homology"/>
<protein>
    <recommendedName>
        <fullName evidence="16">CFEM domain-containing protein</fullName>
    </recommendedName>
</protein>
<evidence type="ECO:0000256" key="1">
    <source>
        <dbReference type="ARBA" id="ARBA00004167"/>
    </source>
</evidence>
<feature type="compositionally biased region" description="Low complexity" evidence="14">
    <location>
        <begin position="292"/>
        <end position="313"/>
    </location>
</feature>
<organism evidence="17 18">
    <name type="scientific">Piedraia hortae CBS 480.64</name>
    <dbReference type="NCBI Taxonomy" id="1314780"/>
    <lineage>
        <taxon>Eukaryota</taxon>
        <taxon>Fungi</taxon>
        <taxon>Dikarya</taxon>
        <taxon>Ascomycota</taxon>
        <taxon>Pezizomycotina</taxon>
        <taxon>Dothideomycetes</taxon>
        <taxon>Dothideomycetidae</taxon>
        <taxon>Capnodiales</taxon>
        <taxon>Piedraiaceae</taxon>
        <taxon>Piedraia</taxon>
    </lineage>
</organism>
<dbReference type="InterPro" id="IPR008427">
    <property type="entry name" value="Extracellular_membr_CFEM_dom"/>
</dbReference>
<feature type="compositionally biased region" description="Basic residues" evidence="14">
    <location>
        <begin position="768"/>
        <end position="787"/>
    </location>
</feature>
<evidence type="ECO:0000256" key="9">
    <source>
        <dbReference type="ARBA" id="ARBA00022989"/>
    </source>
</evidence>
<feature type="compositionally biased region" description="Polar residues" evidence="14">
    <location>
        <begin position="788"/>
        <end position="799"/>
    </location>
</feature>
<evidence type="ECO:0000313" key="17">
    <source>
        <dbReference type="EMBL" id="KAF2858411.1"/>
    </source>
</evidence>
<dbReference type="GO" id="GO:0005576">
    <property type="term" value="C:extracellular region"/>
    <property type="evidence" value="ECO:0007669"/>
    <property type="project" value="UniProtKB-SubCell"/>
</dbReference>
<gene>
    <name evidence="17" type="ORF">K470DRAFT_266069</name>
</gene>
<evidence type="ECO:0000256" key="4">
    <source>
        <dbReference type="ARBA" id="ARBA00010031"/>
    </source>
</evidence>
<sequence length="824" mass="90271">MLVRQELEASQPWTACKVRAKCRKIVVERGNQLLPVDWLEWMINGILLRARELPAALDARTPSHFGAQKTSACRTALDAVLHTITRREDASKRPGPSLLVYTCCAFDLQCLNAIPMLKLHNTKPLSERSNLPREYVMPSSVLIQNASQPSPTASQSFPTASNSLSLRIESAVPECAMPCLRQRLNEQFQSCNDNDWTCLCTGYSSQGFTLGELAFLCTNEGCASLSAAEEVFVYSICSGQSETVSATHSTLTLLVTATGIDTASTPTSQTQSTSSIAGVVVLPSKSQDPHTSRQTPSPTPTQTAAATFTTPSPILSPSPVESTKRPKALNHSQAAAISFGVIAVVALLLCAIWFLVHKHRAKKKGLGMHEKRRGSYDFIDETPTYPLPLFLGDITSQRYPMPLTRREPGPNPQVPARKPVRSDRILQSQITSLSATSRPASCHERVRSTESIRTLSQLLPDRPNSTLPQSLPQDSPGRKSVRTMATEFEEDQPPSPSRAKLDPLPVYAQALPSQRQLVTSLPSHPSVTRKNGANSGLEAAGNGNVRDYYVSSNAGKHHGSDTDGLPLAPTLKTSEHPLCSSPPTYAKSDARPSNVLLAGKSNSQDSTTSFESSGSYEQSCTPGRKFVQGQQMENPSIPALLSGQRAWRQKPMQDSAYQGFSRQQHCAHILQAPSQQLHFDSLPKPLRIPISDPEKTYKPPGLLLASIHQGQYAWEPSEQPVRVQPGYKSPQRYGKDVSRRGLITGVNRSMPAENNWHETAQSNIGSVHSRHRHETRPRSPIRQHQLRQHNTGQSGSLSSPLWEPKLTPRKRGDELYLDVGLPSP</sequence>
<feature type="compositionally biased region" description="Polar residues" evidence="14">
    <location>
        <begin position="456"/>
        <end position="473"/>
    </location>
</feature>
<evidence type="ECO:0000256" key="12">
    <source>
        <dbReference type="ARBA" id="ARBA00023288"/>
    </source>
</evidence>
<evidence type="ECO:0000256" key="3">
    <source>
        <dbReference type="ARBA" id="ARBA00004613"/>
    </source>
</evidence>
<feature type="compositionally biased region" description="Polar residues" evidence="14">
    <location>
        <begin position="600"/>
        <end position="621"/>
    </location>
</feature>
<dbReference type="Pfam" id="PF05730">
    <property type="entry name" value="CFEM"/>
    <property type="match status" value="1"/>
</dbReference>
<evidence type="ECO:0000256" key="15">
    <source>
        <dbReference type="SAM" id="Phobius"/>
    </source>
</evidence>
<evidence type="ECO:0000256" key="14">
    <source>
        <dbReference type="SAM" id="MobiDB-lite"/>
    </source>
</evidence>
<keyword evidence="9 15" id="KW-1133">Transmembrane helix</keyword>
<comment type="similarity">
    <text evidence="4">Belongs to the RBT5 family.</text>
</comment>
<keyword evidence="13" id="KW-0408">Iron</keyword>
<evidence type="ECO:0000256" key="2">
    <source>
        <dbReference type="ARBA" id="ARBA00004589"/>
    </source>
</evidence>
<evidence type="ECO:0000256" key="6">
    <source>
        <dbReference type="ARBA" id="ARBA00022622"/>
    </source>
</evidence>
<dbReference type="AlphaFoldDB" id="A0A6A7BT35"/>
<dbReference type="GO" id="GO:0046872">
    <property type="term" value="F:metal ion binding"/>
    <property type="evidence" value="ECO:0007669"/>
    <property type="project" value="UniProtKB-UniRule"/>
</dbReference>
<evidence type="ECO:0000256" key="11">
    <source>
        <dbReference type="ARBA" id="ARBA00023157"/>
    </source>
</evidence>
<feature type="region of interest" description="Disordered" evidence="14">
    <location>
        <begin position="456"/>
        <end position="501"/>
    </location>
</feature>
<feature type="region of interest" description="Disordered" evidence="14">
    <location>
        <begin position="596"/>
        <end position="621"/>
    </location>
</feature>
<evidence type="ECO:0000256" key="5">
    <source>
        <dbReference type="ARBA" id="ARBA00022525"/>
    </source>
</evidence>
<keyword evidence="12" id="KW-0449">Lipoprotein</keyword>
<feature type="domain" description="CFEM" evidence="16">
    <location>
        <begin position="147"/>
        <end position="264"/>
    </location>
</feature>
<keyword evidence="11 13" id="KW-1015">Disulfide bond</keyword>
<keyword evidence="18" id="KW-1185">Reference proteome</keyword>
<dbReference type="OrthoDB" id="3946741at2759"/>
<feature type="disulfide bond" evidence="13">
    <location>
        <begin position="191"/>
        <end position="198"/>
    </location>
</feature>